<keyword evidence="3" id="KW-1185">Reference proteome</keyword>
<dbReference type="SUPFAM" id="SSF53335">
    <property type="entry name" value="S-adenosyl-L-methionine-dependent methyltransferases"/>
    <property type="match status" value="1"/>
</dbReference>
<evidence type="ECO:0000259" key="2">
    <source>
        <dbReference type="Pfam" id="PF08241"/>
    </source>
</evidence>
<evidence type="ECO:0000256" key="1">
    <source>
        <dbReference type="SAM" id="MobiDB-lite"/>
    </source>
</evidence>
<dbReference type="InterPro" id="IPR029063">
    <property type="entry name" value="SAM-dependent_MTases_sf"/>
</dbReference>
<proteinExistence type="predicted"/>
<dbReference type="Gene3D" id="3.40.50.150">
    <property type="entry name" value="Vaccinia Virus protein VP39"/>
    <property type="match status" value="1"/>
</dbReference>
<feature type="region of interest" description="Disordered" evidence="1">
    <location>
        <begin position="273"/>
        <end position="296"/>
    </location>
</feature>
<evidence type="ECO:0000313" key="3">
    <source>
        <dbReference type="Proteomes" id="UP000887574"/>
    </source>
</evidence>
<dbReference type="AlphaFoldDB" id="A0A915EMA9"/>
<name>A0A915EMA9_9BILA</name>
<dbReference type="WBParaSite" id="jg8321">
    <property type="protein sequence ID" value="jg8321"/>
    <property type="gene ID" value="jg8321"/>
</dbReference>
<dbReference type="GO" id="GO:0008757">
    <property type="term" value="F:S-adenosylmethionine-dependent methyltransferase activity"/>
    <property type="evidence" value="ECO:0007669"/>
    <property type="project" value="InterPro"/>
</dbReference>
<evidence type="ECO:0000313" key="4">
    <source>
        <dbReference type="WBParaSite" id="jg8321"/>
    </source>
</evidence>
<dbReference type="CDD" id="cd02440">
    <property type="entry name" value="AdoMet_MTases"/>
    <property type="match status" value="1"/>
</dbReference>
<protein>
    <submittedName>
        <fullName evidence="4">Methyltransferase domain-containing protein</fullName>
    </submittedName>
</protein>
<dbReference type="Proteomes" id="UP000887574">
    <property type="component" value="Unplaced"/>
</dbReference>
<organism evidence="3 4">
    <name type="scientific">Ditylenchus dipsaci</name>
    <dbReference type="NCBI Taxonomy" id="166011"/>
    <lineage>
        <taxon>Eukaryota</taxon>
        <taxon>Metazoa</taxon>
        <taxon>Ecdysozoa</taxon>
        <taxon>Nematoda</taxon>
        <taxon>Chromadorea</taxon>
        <taxon>Rhabditida</taxon>
        <taxon>Tylenchina</taxon>
        <taxon>Tylenchomorpha</taxon>
        <taxon>Sphaerularioidea</taxon>
        <taxon>Anguinidae</taxon>
        <taxon>Anguininae</taxon>
        <taxon>Ditylenchus</taxon>
    </lineage>
</organism>
<dbReference type="InterPro" id="IPR013216">
    <property type="entry name" value="Methyltransf_11"/>
</dbReference>
<reference evidence="4" key="1">
    <citation type="submission" date="2022-11" db="UniProtKB">
        <authorList>
            <consortium name="WormBaseParasite"/>
        </authorList>
    </citation>
    <scope>IDENTIFICATION</scope>
</reference>
<accession>A0A915EMA9</accession>
<feature type="domain" description="Methyltransferase type 11" evidence="2">
    <location>
        <begin position="70"/>
        <end position="177"/>
    </location>
</feature>
<sequence>MVKTDTCSCIYVCYLQEGYKTVTQEFRSHYRCPQKSITASVLTKRWSKQSRPVVCSAVQQLNVQPDDSVLEIGYGRGDGIEMLLDKLQDGVGAAYGLELSPYMNAVASNRFLLEMGDEDQKVFLDHANNVLVLLPYPTGLFDGIYHVDVFYFWRNSQIKEIVEELWRVLKPGKQLVCGMELSRLKKLEEQNILGPLEADPLRYLEHLEPAGFTDVKVIYRKIDSSGNETNMPGSREIQLIVARKPEPEDDEDPDVIFQNLREDILEDLVEHSISKSNQAQPKHVRKSTSKENLEIL</sequence>
<dbReference type="Pfam" id="PF08241">
    <property type="entry name" value="Methyltransf_11"/>
    <property type="match status" value="1"/>
</dbReference>